<keyword evidence="1" id="KW-0812">Transmembrane</keyword>
<keyword evidence="1" id="KW-0472">Membrane</keyword>
<dbReference type="NCBIfam" id="TIGR02532">
    <property type="entry name" value="IV_pilin_GFxxxE"/>
    <property type="match status" value="1"/>
</dbReference>
<keyword evidence="3" id="KW-1185">Reference proteome</keyword>
<sequence>MGDHTIRQAPPPLKRACGSWSAGFTLIELVLALALASFVLVGLYAVYDGTVRVVATVDRGAGQDGLMRTVIGLMRDDLLGVYSRKWGKPREASPLRFAVHPLAEQHRFPRAESDVVILEFAAAASPLFVKSSGGERLTRIVYALRPQPEAPQRYLLVRKELPFAHMPWRGEARQPWQEMVLTDAVTAFAVTVLAGGSSRLTTWDSLKEERLGHPPLPDTLDISLERNVGERTVAVSTTIALPPFTLRFNREPN</sequence>
<keyword evidence="1" id="KW-1133">Transmembrane helix</keyword>
<dbReference type="InterPro" id="IPR012902">
    <property type="entry name" value="N_methyl_site"/>
</dbReference>
<name>E1K108_SOLFR</name>
<evidence type="ECO:0000313" key="3">
    <source>
        <dbReference type="Proteomes" id="UP000006250"/>
    </source>
</evidence>
<evidence type="ECO:0000256" key="1">
    <source>
        <dbReference type="SAM" id="Phobius"/>
    </source>
</evidence>
<feature type="transmembrane region" description="Helical" evidence="1">
    <location>
        <begin position="21"/>
        <end position="47"/>
    </location>
</feature>
<dbReference type="RefSeq" id="WP_005996181.1">
    <property type="nucleotide sequence ID" value="NZ_AECZ01000035.1"/>
</dbReference>
<dbReference type="STRING" id="596151.DesfrDRAFT_3558"/>
<dbReference type="PROSITE" id="PS00409">
    <property type="entry name" value="PROKAR_NTER_METHYL"/>
    <property type="match status" value="1"/>
</dbReference>
<dbReference type="Pfam" id="PF07963">
    <property type="entry name" value="N_methyl"/>
    <property type="match status" value="1"/>
</dbReference>
<protein>
    <recommendedName>
        <fullName evidence="4">Type II secretion system protein J</fullName>
    </recommendedName>
</protein>
<evidence type="ECO:0008006" key="4">
    <source>
        <dbReference type="Google" id="ProtNLM"/>
    </source>
</evidence>
<proteinExistence type="predicted"/>
<reference evidence="2 3" key="1">
    <citation type="submission" date="2010-08" db="EMBL/GenBank/DDBJ databases">
        <title>The draft genome of Desulfovibrio fructosovorans JJ.</title>
        <authorList>
            <consortium name="US DOE Joint Genome Institute (JGI-PGF)"/>
            <person name="Lucas S."/>
            <person name="Copeland A."/>
            <person name="Lapidus A."/>
            <person name="Cheng J.-F."/>
            <person name="Bruce D."/>
            <person name="Goodwin L."/>
            <person name="Pitluck S."/>
            <person name="Land M.L."/>
            <person name="Hauser L."/>
            <person name="Chang Y.-J."/>
            <person name="Jeffries C."/>
            <person name="Wall J.D."/>
            <person name="Stahl D.A."/>
            <person name="Arkin A.P."/>
            <person name="Dehal P."/>
            <person name="Stolyar S.M."/>
            <person name="Hazen T.C."/>
            <person name="Woyke T.J."/>
        </authorList>
    </citation>
    <scope>NUCLEOTIDE SEQUENCE [LARGE SCALE GENOMIC DNA]</scope>
    <source>
        <strain evidence="2 3">JJ</strain>
    </source>
</reference>
<comment type="caution">
    <text evidence="2">The sequence shown here is derived from an EMBL/GenBank/DDBJ whole genome shotgun (WGS) entry which is preliminary data.</text>
</comment>
<dbReference type="Proteomes" id="UP000006250">
    <property type="component" value="Unassembled WGS sequence"/>
</dbReference>
<dbReference type="SUPFAM" id="SSF54523">
    <property type="entry name" value="Pili subunits"/>
    <property type="match status" value="1"/>
</dbReference>
<accession>E1K108</accession>
<organism evidence="2 3">
    <name type="scientific">Solidesulfovibrio fructosivorans JJ]</name>
    <dbReference type="NCBI Taxonomy" id="596151"/>
    <lineage>
        <taxon>Bacteria</taxon>
        <taxon>Pseudomonadati</taxon>
        <taxon>Thermodesulfobacteriota</taxon>
        <taxon>Desulfovibrionia</taxon>
        <taxon>Desulfovibrionales</taxon>
        <taxon>Desulfovibrionaceae</taxon>
        <taxon>Solidesulfovibrio</taxon>
    </lineage>
</organism>
<dbReference type="AlphaFoldDB" id="E1K108"/>
<evidence type="ECO:0000313" key="2">
    <source>
        <dbReference type="EMBL" id="EFL49704.1"/>
    </source>
</evidence>
<dbReference type="EMBL" id="AECZ01000035">
    <property type="protein sequence ID" value="EFL49704.1"/>
    <property type="molecule type" value="Genomic_DNA"/>
</dbReference>
<dbReference type="InterPro" id="IPR045584">
    <property type="entry name" value="Pilin-like"/>
</dbReference>
<gene>
    <name evidence="2" type="ORF">DesfrDRAFT_3558</name>
</gene>